<dbReference type="EMBL" id="CAVLEF010000009">
    <property type="protein sequence ID" value="CAK1547111.1"/>
    <property type="molecule type" value="Genomic_DNA"/>
</dbReference>
<dbReference type="Proteomes" id="UP001497472">
    <property type="component" value="Unassembled WGS sequence"/>
</dbReference>
<feature type="region of interest" description="Disordered" evidence="1">
    <location>
        <begin position="8"/>
        <end position="76"/>
    </location>
</feature>
<keyword evidence="3" id="KW-1185">Reference proteome</keyword>
<organism evidence="2 3">
    <name type="scientific">Leptosia nina</name>
    <dbReference type="NCBI Taxonomy" id="320188"/>
    <lineage>
        <taxon>Eukaryota</taxon>
        <taxon>Metazoa</taxon>
        <taxon>Ecdysozoa</taxon>
        <taxon>Arthropoda</taxon>
        <taxon>Hexapoda</taxon>
        <taxon>Insecta</taxon>
        <taxon>Pterygota</taxon>
        <taxon>Neoptera</taxon>
        <taxon>Endopterygota</taxon>
        <taxon>Lepidoptera</taxon>
        <taxon>Glossata</taxon>
        <taxon>Ditrysia</taxon>
        <taxon>Papilionoidea</taxon>
        <taxon>Pieridae</taxon>
        <taxon>Pierinae</taxon>
        <taxon>Leptosia</taxon>
    </lineage>
</organism>
<proteinExistence type="predicted"/>
<sequence length="149" mass="17260">MPRALLVASASPKIHARTMRPRNPHSLRERHRAPSDRWRDAPVAQRSPVARADPHRISLPCHDLGKNQNLRAGRGESASSSKMAAFVMTARLREFHFAMFVFTKTENCNDQHWLNITRFGYTGGCRRRESDSYEMWYHVSVRRVTERTS</sequence>
<evidence type="ECO:0000313" key="3">
    <source>
        <dbReference type="Proteomes" id="UP001497472"/>
    </source>
</evidence>
<gene>
    <name evidence="2" type="ORF">LNINA_LOCUS6607</name>
</gene>
<dbReference type="AlphaFoldDB" id="A0AAV1JF37"/>
<comment type="caution">
    <text evidence="2">The sequence shown here is derived from an EMBL/GenBank/DDBJ whole genome shotgun (WGS) entry which is preliminary data.</text>
</comment>
<reference evidence="2 3" key="1">
    <citation type="submission" date="2023-11" db="EMBL/GenBank/DDBJ databases">
        <authorList>
            <person name="Okamura Y."/>
        </authorList>
    </citation>
    <scope>NUCLEOTIDE SEQUENCE [LARGE SCALE GENOMIC DNA]</scope>
</reference>
<feature type="compositionally biased region" description="Basic residues" evidence="1">
    <location>
        <begin position="14"/>
        <end position="31"/>
    </location>
</feature>
<accession>A0AAV1JF37</accession>
<protein>
    <submittedName>
        <fullName evidence="2">Uncharacterized protein</fullName>
    </submittedName>
</protein>
<name>A0AAV1JF37_9NEOP</name>
<evidence type="ECO:0000313" key="2">
    <source>
        <dbReference type="EMBL" id="CAK1547111.1"/>
    </source>
</evidence>
<evidence type="ECO:0000256" key="1">
    <source>
        <dbReference type="SAM" id="MobiDB-lite"/>
    </source>
</evidence>